<organism evidence="2 3">
    <name type="scientific">Rubritalea profundi</name>
    <dbReference type="NCBI Taxonomy" id="1658618"/>
    <lineage>
        <taxon>Bacteria</taxon>
        <taxon>Pseudomonadati</taxon>
        <taxon>Verrucomicrobiota</taxon>
        <taxon>Verrucomicrobiia</taxon>
        <taxon>Verrucomicrobiales</taxon>
        <taxon>Rubritaleaceae</taxon>
        <taxon>Rubritalea</taxon>
    </lineage>
</organism>
<gene>
    <name evidence="2" type="ORF">BSZ32_02235</name>
</gene>
<reference evidence="2 3" key="1">
    <citation type="submission" date="2016-12" db="EMBL/GenBank/DDBJ databases">
        <title>Study of bacterial adaptation to deep sea.</title>
        <authorList>
            <person name="Song J."/>
            <person name="Yoshizawa S."/>
            <person name="Kogure K."/>
        </authorList>
    </citation>
    <scope>NUCLEOTIDE SEQUENCE [LARGE SCALE GENOMIC DNA]</scope>
    <source>
        <strain evidence="2 3">SAORIC-165</strain>
    </source>
</reference>
<sequence>MNLLEKLQFGFTYSTSAGTTAAWIWAILITLVFFFGFGMVWGKLWNKSWSLTDSGMRVTLVAVASILAGYATLNLANVQKFDQWLENERAQLVRSVTSSGKFNRDVFVDAWEIISANSDQKGLTHPDEGGEELRLNEKTDASHLASASASEASAVLRKKAPFIWGVPFSPMLPEVAAASTIEAVGLPDSEYPAIVLANNDWTRTAATIQANHSLEAFRKIVGPEIESLRMGCTGLIGLLAALLIFFIPSIALGEIQVNPKA</sequence>
<dbReference type="RefSeq" id="WP_105041914.1">
    <property type="nucleotide sequence ID" value="NZ_MQWA01000001.1"/>
</dbReference>
<comment type="caution">
    <text evidence="2">The sequence shown here is derived from an EMBL/GenBank/DDBJ whole genome shotgun (WGS) entry which is preliminary data.</text>
</comment>
<keyword evidence="1" id="KW-0472">Membrane</keyword>
<evidence type="ECO:0000256" key="1">
    <source>
        <dbReference type="SAM" id="Phobius"/>
    </source>
</evidence>
<keyword evidence="3" id="KW-1185">Reference proteome</keyword>
<name>A0A2S7TXG9_9BACT</name>
<protein>
    <submittedName>
        <fullName evidence="2">Uncharacterized protein</fullName>
    </submittedName>
</protein>
<feature type="transmembrane region" description="Helical" evidence="1">
    <location>
        <begin position="21"/>
        <end position="42"/>
    </location>
</feature>
<dbReference type="Proteomes" id="UP000239907">
    <property type="component" value="Unassembled WGS sequence"/>
</dbReference>
<evidence type="ECO:0000313" key="2">
    <source>
        <dbReference type="EMBL" id="PQJ27428.1"/>
    </source>
</evidence>
<feature type="transmembrane region" description="Helical" evidence="1">
    <location>
        <begin position="54"/>
        <end position="73"/>
    </location>
</feature>
<keyword evidence="1" id="KW-1133">Transmembrane helix</keyword>
<proteinExistence type="predicted"/>
<keyword evidence="1" id="KW-0812">Transmembrane</keyword>
<feature type="transmembrane region" description="Helical" evidence="1">
    <location>
        <begin position="228"/>
        <end position="251"/>
    </location>
</feature>
<dbReference type="EMBL" id="MQWA01000001">
    <property type="protein sequence ID" value="PQJ27428.1"/>
    <property type="molecule type" value="Genomic_DNA"/>
</dbReference>
<accession>A0A2S7TXG9</accession>
<dbReference type="AlphaFoldDB" id="A0A2S7TXG9"/>
<evidence type="ECO:0000313" key="3">
    <source>
        <dbReference type="Proteomes" id="UP000239907"/>
    </source>
</evidence>